<accession>A0A8B7ZD69</accession>
<dbReference type="GO" id="GO:0015012">
    <property type="term" value="P:heparan sulfate proteoglycan biosynthetic process"/>
    <property type="evidence" value="ECO:0007669"/>
    <property type="project" value="UniProtKB-ARBA"/>
</dbReference>
<comment type="subcellular location">
    <subcellularLocation>
        <location evidence="1">Endoplasmic reticulum membrane</location>
        <topology evidence="1">Single-pass type II membrane protein</topology>
    </subcellularLocation>
</comment>
<gene>
    <name evidence="17" type="primary">LOC110986223</name>
</gene>
<dbReference type="GO" id="GO:0005789">
    <property type="term" value="C:endoplasmic reticulum membrane"/>
    <property type="evidence" value="ECO:0007669"/>
    <property type="project" value="UniProtKB-SubCell"/>
</dbReference>
<evidence type="ECO:0000256" key="12">
    <source>
        <dbReference type="ARBA" id="ARBA00023180"/>
    </source>
</evidence>
<dbReference type="Pfam" id="PF03016">
    <property type="entry name" value="Exostosin_GT47"/>
    <property type="match status" value="1"/>
</dbReference>
<dbReference type="OMA" id="CRHGKAW"/>
<feature type="domain" description="Glycosyl transferase 64" evidence="15">
    <location>
        <begin position="463"/>
        <end position="706"/>
    </location>
</feature>
<keyword evidence="12" id="KW-0325">Glycoprotein</keyword>
<dbReference type="GO" id="GO:0016757">
    <property type="term" value="F:glycosyltransferase activity"/>
    <property type="evidence" value="ECO:0007669"/>
    <property type="project" value="UniProtKB-KW"/>
</dbReference>
<evidence type="ECO:0000313" key="16">
    <source>
        <dbReference type="Proteomes" id="UP000694845"/>
    </source>
</evidence>
<dbReference type="Gene3D" id="3.90.550.10">
    <property type="entry name" value="Spore Coat Polysaccharide Biosynthesis Protein SpsA, Chain A"/>
    <property type="match status" value="1"/>
</dbReference>
<keyword evidence="11" id="KW-1015">Disulfide bond</keyword>
<dbReference type="KEGG" id="aplc:110986223"/>
<evidence type="ECO:0000259" key="14">
    <source>
        <dbReference type="Pfam" id="PF03016"/>
    </source>
</evidence>
<evidence type="ECO:0000313" key="17">
    <source>
        <dbReference type="RefSeq" id="XP_022103619.1"/>
    </source>
</evidence>
<evidence type="ECO:0000256" key="1">
    <source>
        <dbReference type="ARBA" id="ARBA00004648"/>
    </source>
</evidence>
<keyword evidence="7" id="KW-0256">Endoplasmic reticulum</keyword>
<evidence type="ECO:0000256" key="4">
    <source>
        <dbReference type="ARBA" id="ARBA00022676"/>
    </source>
</evidence>
<organism evidence="16 17">
    <name type="scientific">Acanthaster planci</name>
    <name type="common">Crown-of-thorns starfish</name>
    <dbReference type="NCBI Taxonomy" id="133434"/>
    <lineage>
        <taxon>Eukaryota</taxon>
        <taxon>Metazoa</taxon>
        <taxon>Echinodermata</taxon>
        <taxon>Eleutherozoa</taxon>
        <taxon>Asterozoa</taxon>
        <taxon>Asteroidea</taxon>
        <taxon>Valvatacea</taxon>
        <taxon>Valvatida</taxon>
        <taxon>Acanthasteridae</taxon>
        <taxon>Acanthaster</taxon>
    </lineage>
</organism>
<dbReference type="InterPro" id="IPR040911">
    <property type="entry name" value="Exostosin_GT47"/>
</dbReference>
<dbReference type="Pfam" id="PF09258">
    <property type="entry name" value="Glyco_transf_64"/>
    <property type="match status" value="1"/>
</dbReference>
<keyword evidence="6 13" id="KW-0812">Transmembrane</keyword>
<evidence type="ECO:0000256" key="13">
    <source>
        <dbReference type="SAM" id="Phobius"/>
    </source>
</evidence>
<feature type="domain" description="Exostosin GT47" evidence="14">
    <location>
        <begin position="99"/>
        <end position="381"/>
    </location>
</feature>
<evidence type="ECO:0000256" key="11">
    <source>
        <dbReference type="ARBA" id="ARBA00023157"/>
    </source>
</evidence>
<evidence type="ECO:0000256" key="10">
    <source>
        <dbReference type="ARBA" id="ARBA00023136"/>
    </source>
</evidence>
<dbReference type="SUPFAM" id="SSF53448">
    <property type="entry name" value="Nucleotide-diphospho-sugar transferases"/>
    <property type="match status" value="1"/>
</dbReference>
<dbReference type="InterPro" id="IPR015338">
    <property type="entry name" value="GT64_dom"/>
</dbReference>
<keyword evidence="8" id="KW-0735">Signal-anchor</keyword>
<name>A0A8B7ZD69_ACAPL</name>
<keyword evidence="5" id="KW-0808">Transferase</keyword>
<evidence type="ECO:0000256" key="8">
    <source>
        <dbReference type="ARBA" id="ARBA00022968"/>
    </source>
</evidence>
<dbReference type="PANTHER" id="PTHR48261:SF3">
    <property type="entry name" value="EXOSTOSIN GLYCOSYLTRANSFERASE 1"/>
    <property type="match status" value="1"/>
</dbReference>
<dbReference type="InterPro" id="IPR029044">
    <property type="entry name" value="Nucleotide-diphossugar_trans"/>
</dbReference>
<feature type="transmembrane region" description="Helical" evidence="13">
    <location>
        <begin position="7"/>
        <end position="25"/>
    </location>
</feature>
<reference evidence="17" key="1">
    <citation type="submission" date="2025-08" db="UniProtKB">
        <authorList>
            <consortium name="RefSeq"/>
        </authorList>
    </citation>
    <scope>IDENTIFICATION</scope>
</reference>
<protein>
    <submittedName>
        <fullName evidence="17">Exostosin-1-like</fullName>
    </submittedName>
</protein>
<proteinExistence type="inferred from homology"/>
<evidence type="ECO:0000256" key="6">
    <source>
        <dbReference type="ARBA" id="ARBA00022692"/>
    </source>
</evidence>
<comment type="similarity">
    <text evidence="3">Belongs to the glycosyltransferase 47 family.</text>
</comment>
<evidence type="ECO:0000259" key="15">
    <source>
        <dbReference type="Pfam" id="PF09258"/>
    </source>
</evidence>
<evidence type="ECO:0000256" key="7">
    <source>
        <dbReference type="ARBA" id="ARBA00022824"/>
    </source>
</evidence>
<keyword evidence="16" id="KW-1185">Reference proteome</keyword>
<dbReference type="InterPro" id="IPR004263">
    <property type="entry name" value="Exostosin"/>
</dbReference>
<evidence type="ECO:0000256" key="5">
    <source>
        <dbReference type="ARBA" id="ARBA00022679"/>
    </source>
</evidence>
<dbReference type="GeneID" id="110986223"/>
<dbReference type="OrthoDB" id="5954868at2759"/>
<dbReference type="UniPathway" id="UPA00378"/>
<evidence type="ECO:0000256" key="9">
    <source>
        <dbReference type="ARBA" id="ARBA00022989"/>
    </source>
</evidence>
<evidence type="ECO:0000256" key="2">
    <source>
        <dbReference type="ARBA" id="ARBA00004922"/>
    </source>
</evidence>
<dbReference type="PANTHER" id="PTHR48261">
    <property type="entry name" value="ACETYLGLUCOSAMINYLTRANSFERASE"/>
    <property type="match status" value="1"/>
</dbReference>
<dbReference type="AlphaFoldDB" id="A0A8B7ZD69"/>
<keyword evidence="10 13" id="KW-0472">Membrane</keyword>
<keyword evidence="4" id="KW-0328">Glycosyltransferase</keyword>
<comment type="pathway">
    <text evidence="2">Protein modification; protein glycosylation.</text>
</comment>
<evidence type="ECO:0000256" key="3">
    <source>
        <dbReference type="ARBA" id="ARBA00010271"/>
    </source>
</evidence>
<dbReference type="CTD" id="2131"/>
<keyword evidence="9 13" id="KW-1133">Transmembrane helix</keyword>
<sequence>MQARTRYSVVIAGSLVLILIYRQWLQGSVLSHGQSLSENLRLQYDHLHSYVTWSEKDRNYEYQYDLHASPKQRRQSRTNLYKNRKCRMDTCFDVAKCRDGFKVYVYPVRGKISESYSKILTSIRSSRYFTSNPEEACVFVPSIDTLDRDILSHEYVIDVQSKLSKLPYWNGGRNHLIFNLYSGTWPEYSEDLGFDMEQAILAKASFTKQSFRPGFDISLPLLGKSHPQKGGSRGDLQTNNFPLVRKYLLAFKGKRYLSGIGSDTRNALYHLHNGYDIILLTTCRHGKDWQKIKDTRCDRDNSEYEKHDYQILLHNSTFCLVPRGRRLGSFRFLESLQAACIPVILSNGWELPFSEVIDWKKASIQGDERLLLQIPSILRSISDEQILSLRQQTQFIWDAYFSSVEKIVTTTLQIIQDRLEHPRSAFMWNHPPGALTVFTDFAGSHSAFPFYTFMLGEEACDKFTAVIYVSSPILSQSAPVMKLIKSVSKSAYAAQIVILWNVDRPLPSKSKWPSISIPLTVIEGEKKTTNRRFSPLSVIDTDAILSLDCDTVLSTNEVDFAFVVWREFPERIVGYPARSHFWDETKSAWGYTSRWLNEYSVVLTGAAFYHRYYNHLYMKYAPSLLADDSAGSECEHLLMNFIVSHVTHQPPIKVTQKKHYLDVMTRKGMDLVQRFDKNTHCIGAFAKDFGYMPLIRSQMRLDPVLYKDPVSNLRKRYRQIETVGPKPW</sequence>
<dbReference type="Proteomes" id="UP000694845">
    <property type="component" value="Unplaced"/>
</dbReference>
<dbReference type="RefSeq" id="XP_022103619.1">
    <property type="nucleotide sequence ID" value="XM_022247927.1"/>
</dbReference>